<dbReference type="InterPro" id="IPR050900">
    <property type="entry name" value="Transposase_IS3/IS150/IS904"/>
</dbReference>
<dbReference type="InterPro" id="IPR001584">
    <property type="entry name" value="Integrase_cat-core"/>
</dbReference>
<accession>A0A7Y6E018</accession>
<evidence type="ECO:0000313" key="3">
    <source>
        <dbReference type="EMBL" id="NUU19614.1"/>
    </source>
</evidence>
<dbReference type="PANTHER" id="PTHR46889:SF4">
    <property type="entry name" value="TRANSPOSASE INSO FOR INSERTION SEQUENCE ELEMENT IS911B-RELATED"/>
    <property type="match status" value="1"/>
</dbReference>
<keyword evidence="4" id="KW-1185">Reference proteome</keyword>
<protein>
    <submittedName>
        <fullName evidence="3">DDE-type integrase/transposase/recombinase</fullName>
    </submittedName>
</protein>
<dbReference type="GO" id="GO:0003676">
    <property type="term" value="F:nucleic acid binding"/>
    <property type="evidence" value="ECO:0007669"/>
    <property type="project" value="InterPro"/>
</dbReference>
<gene>
    <name evidence="3" type="ORF">HP550_20410</name>
</gene>
<evidence type="ECO:0000256" key="1">
    <source>
        <dbReference type="SAM" id="MobiDB-lite"/>
    </source>
</evidence>
<dbReference type="EMBL" id="JABMCI010000071">
    <property type="protein sequence ID" value="NUU19614.1"/>
    <property type="molecule type" value="Genomic_DNA"/>
</dbReference>
<dbReference type="AlphaFoldDB" id="A0A7Y6E018"/>
<name>A0A7Y6E018_9CELL</name>
<dbReference type="InterPro" id="IPR012337">
    <property type="entry name" value="RNaseH-like_sf"/>
</dbReference>
<dbReference type="GO" id="GO:0015074">
    <property type="term" value="P:DNA integration"/>
    <property type="evidence" value="ECO:0007669"/>
    <property type="project" value="InterPro"/>
</dbReference>
<feature type="compositionally biased region" description="Polar residues" evidence="1">
    <location>
        <begin position="186"/>
        <end position="195"/>
    </location>
</feature>
<organism evidence="3 4">
    <name type="scientific">Cellulomonas humilata</name>
    <dbReference type="NCBI Taxonomy" id="144055"/>
    <lineage>
        <taxon>Bacteria</taxon>
        <taxon>Bacillati</taxon>
        <taxon>Actinomycetota</taxon>
        <taxon>Actinomycetes</taxon>
        <taxon>Micrococcales</taxon>
        <taxon>Cellulomonadaceae</taxon>
        <taxon>Cellulomonas</taxon>
    </lineage>
</organism>
<dbReference type="Proteomes" id="UP000565724">
    <property type="component" value="Unassembled WGS sequence"/>
</dbReference>
<feature type="domain" description="Integrase catalytic" evidence="2">
    <location>
        <begin position="56"/>
        <end position="117"/>
    </location>
</feature>
<reference evidence="3 4" key="1">
    <citation type="submission" date="2020-05" db="EMBL/GenBank/DDBJ databases">
        <title>Genome Sequencing of Type Strains.</title>
        <authorList>
            <person name="Lemaire J.F."/>
            <person name="Inderbitzin P."/>
            <person name="Gregorio O.A."/>
            <person name="Collins S.B."/>
            <person name="Wespe N."/>
            <person name="Knight-Connoni V."/>
        </authorList>
    </citation>
    <scope>NUCLEOTIDE SEQUENCE [LARGE SCALE GENOMIC DNA]</scope>
    <source>
        <strain evidence="3 4">ATCC 25174</strain>
    </source>
</reference>
<dbReference type="Pfam" id="PF00665">
    <property type="entry name" value="rve"/>
    <property type="match status" value="1"/>
</dbReference>
<sequence length="195" mass="21206">MWRICRDNAWWSVFGKKCARNGKKASPPAHDDRVLRIFRADAPTRVVALGHHRARTAEGKLYLCAIKDVYSNRIVGYSISDRMKSRIAVNALASAVQRRRDVAGRIVHSDRGSQFRAGRSCASLTRGTVRSPDRTGASGSTREKVGAMPKAYPAELRTRAVALVQVGSPARDRRATAVRAAGGWPPSSSAHCPSG</sequence>
<dbReference type="InterPro" id="IPR036397">
    <property type="entry name" value="RNaseH_sf"/>
</dbReference>
<dbReference type="PANTHER" id="PTHR46889">
    <property type="entry name" value="TRANSPOSASE INSF FOR INSERTION SEQUENCE IS3B-RELATED"/>
    <property type="match status" value="1"/>
</dbReference>
<feature type="region of interest" description="Disordered" evidence="1">
    <location>
        <begin position="126"/>
        <end position="145"/>
    </location>
</feature>
<feature type="region of interest" description="Disordered" evidence="1">
    <location>
        <begin position="174"/>
        <end position="195"/>
    </location>
</feature>
<dbReference type="SUPFAM" id="SSF53098">
    <property type="entry name" value="Ribonuclease H-like"/>
    <property type="match status" value="1"/>
</dbReference>
<proteinExistence type="predicted"/>
<evidence type="ECO:0000313" key="4">
    <source>
        <dbReference type="Proteomes" id="UP000565724"/>
    </source>
</evidence>
<evidence type="ECO:0000259" key="2">
    <source>
        <dbReference type="Pfam" id="PF00665"/>
    </source>
</evidence>
<comment type="caution">
    <text evidence="3">The sequence shown here is derived from an EMBL/GenBank/DDBJ whole genome shotgun (WGS) entry which is preliminary data.</text>
</comment>
<dbReference type="Gene3D" id="3.30.420.10">
    <property type="entry name" value="Ribonuclease H-like superfamily/Ribonuclease H"/>
    <property type="match status" value="1"/>
</dbReference>